<keyword evidence="1" id="KW-0472">Membrane</keyword>
<dbReference type="EMBL" id="JARRTL010000024">
    <property type="protein sequence ID" value="MEC0486854.1"/>
    <property type="molecule type" value="Genomic_DNA"/>
</dbReference>
<reference evidence="3 5" key="3">
    <citation type="submission" date="2023-03" db="EMBL/GenBank/DDBJ databases">
        <title>Agriculturally important microbes genome sequencing.</title>
        <authorList>
            <person name="Dunlap C."/>
        </authorList>
    </citation>
    <scope>NUCLEOTIDE SEQUENCE [LARGE SCALE GENOMIC DNA]</scope>
    <source>
        <strain evidence="3 5">CBP-3203</strain>
    </source>
</reference>
<reference evidence="2 4" key="1">
    <citation type="journal article" date="2015" name="Int. J. Syst. Evol. Microbiol.">
        <title>Bacillus glycinifermentans sp. nov., isolated from fermented soybean paste.</title>
        <authorList>
            <person name="Kim S.J."/>
            <person name="Dunlap C.A."/>
            <person name="Kwon S.W."/>
            <person name="Rooney A.P."/>
        </authorList>
    </citation>
    <scope>NUCLEOTIDE SEQUENCE [LARGE SCALE GENOMIC DNA]</scope>
    <source>
        <strain evidence="2 4">GO-13</strain>
    </source>
</reference>
<reference evidence="2" key="2">
    <citation type="submission" date="2015-10" db="EMBL/GenBank/DDBJ databases">
        <authorList>
            <person name="Gilbert D.G."/>
        </authorList>
    </citation>
    <scope>NUCLEOTIDE SEQUENCE</scope>
    <source>
        <strain evidence="2">GO-13</strain>
    </source>
</reference>
<evidence type="ECO:0000256" key="1">
    <source>
        <dbReference type="SAM" id="Phobius"/>
    </source>
</evidence>
<proteinExistence type="predicted"/>
<accession>A0A0J6E6Q0</accession>
<sequence length="152" mass="17721">MSMKTRTFFHILLFGLACWTFISFFHAAEQIAGILKTDGADLHVVLNLIPILLFVFVLAIYSYLEKRGNSRRHSLLLIPDEFKEQDEREQMITAKACRTSYIVLYVAMPAAALLLIFYPFFQAKMPYFPIIVIFVLITIQHLSYMLSFHKHR</sequence>
<dbReference type="Proteomes" id="UP000036168">
    <property type="component" value="Unassembled WGS sequence"/>
</dbReference>
<accession>A0A0J6E7S1</accession>
<dbReference type="RefSeq" id="WP_048356087.1">
    <property type="nucleotide sequence ID" value="NZ_CP023481.1"/>
</dbReference>
<evidence type="ECO:0000313" key="4">
    <source>
        <dbReference type="Proteomes" id="UP000036168"/>
    </source>
</evidence>
<feature type="transmembrane region" description="Helical" evidence="1">
    <location>
        <begin position="127"/>
        <end position="146"/>
    </location>
</feature>
<comment type="caution">
    <text evidence="2">The sequence shown here is derived from an EMBL/GenBank/DDBJ whole genome shotgun (WGS) entry which is preliminary data.</text>
</comment>
<dbReference type="PROSITE" id="PS51257">
    <property type="entry name" value="PROKAR_LIPOPROTEIN"/>
    <property type="match status" value="1"/>
</dbReference>
<dbReference type="PATRIC" id="fig|1664069.3.peg.703"/>
<dbReference type="EMBL" id="LECW02000034">
    <property type="protein sequence ID" value="KRT92172.1"/>
    <property type="molecule type" value="Genomic_DNA"/>
</dbReference>
<feature type="transmembrane region" description="Helical" evidence="1">
    <location>
        <begin position="43"/>
        <end position="64"/>
    </location>
</feature>
<dbReference type="Proteomes" id="UP001341297">
    <property type="component" value="Unassembled WGS sequence"/>
</dbReference>
<evidence type="ECO:0000313" key="3">
    <source>
        <dbReference type="EMBL" id="MEC0486854.1"/>
    </source>
</evidence>
<keyword evidence="1" id="KW-1133">Transmembrane helix</keyword>
<dbReference type="AlphaFoldDB" id="A0A0J6E7S1"/>
<evidence type="ECO:0008006" key="6">
    <source>
        <dbReference type="Google" id="ProtNLM"/>
    </source>
</evidence>
<gene>
    <name evidence="2" type="ORF">AB447_204465</name>
    <name evidence="3" type="ORF">P8828_18920</name>
</gene>
<keyword evidence="1" id="KW-0812">Transmembrane</keyword>
<evidence type="ECO:0000313" key="5">
    <source>
        <dbReference type="Proteomes" id="UP001341297"/>
    </source>
</evidence>
<evidence type="ECO:0000313" key="2">
    <source>
        <dbReference type="EMBL" id="KRT92172.1"/>
    </source>
</evidence>
<name>A0A0J6E7S1_9BACI</name>
<feature type="transmembrane region" description="Helical" evidence="1">
    <location>
        <begin position="101"/>
        <end position="121"/>
    </location>
</feature>
<dbReference type="OrthoDB" id="2988123at2"/>
<keyword evidence="5" id="KW-1185">Reference proteome</keyword>
<organism evidence="2 4">
    <name type="scientific">Bacillus glycinifermentans</name>
    <dbReference type="NCBI Taxonomy" id="1664069"/>
    <lineage>
        <taxon>Bacteria</taxon>
        <taxon>Bacillati</taxon>
        <taxon>Bacillota</taxon>
        <taxon>Bacilli</taxon>
        <taxon>Bacillales</taxon>
        <taxon>Bacillaceae</taxon>
        <taxon>Bacillus</taxon>
    </lineage>
</organism>
<protein>
    <recommendedName>
        <fullName evidence="6">Lipoprotein</fullName>
    </recommendedName>
</protein>